<dbReference type="AlphaFoldDB" id="Q6YS96"/>
<organism evidence="1 3">
    <name type="scientific">Oryza sativa subsp. japonica</name>
    <name type="common">Rice</name>
    <dbReference type="NCBI Taxonomy" id="39947"/>
    <lineage>
        <taxon>Eukaryota</taxon>
        <taxon>Viridiplantae</taxon>
        <taxon>Streptophyta</taxon>
        <taxon>Embryophyta</taxon>
        <taxon>Tracheophyta</taxon>
        <taxon>Spermatophyta</taxon>
        <taxon>Magnoliopsida</taxon>
        <taxon>Liliopsida</taxon>
        <taxon>Poales</taxon>
        <taxon>Poaceae</taxon>
        <taxon>BOP clade</taxon>
        <taxon>Oryzoideae</taxon>
        <taxon>Oryzeae</taxon>
        <taxon>Oryzinae</taxon>
        <taxon>Oryza</taxon>
        <taxon>Oryza sativa</taxon>
    </lineage>
</organism>
<evidence type="ECO:0000313" key="3">
    <source>
        <dbReference type="Proteomes" id="UP000000763"/>
    </source>
</evidence>
<reference evidence="3" key="6">
    <citation type="journal article" date="2008" name="Nucleic Acids Res.">
        <title>The rice annotation project database (RAP-DB): 2008 update.</title>
        <authorList>
            <consortium name="The rice annotation project (RAP)"/>
        </authorList>
    </citation>
    <scope>GENOME REANNOTATION</scope>
    <source>
        <strain evidence="3">cv. Nipponbare</strain>
    </source>
</reference>
<reference evidence="2" key="4">
    <citation type="journal article" date="2007" name="Genome Res.">
        <title>Curated Genome Annotation of Oryza sativa ssp. japonica and Comparative Genome Analysis with Arabidopsis thaliana.</title>
        <authorList>
            <consortium name="The Rice Annotation Project (RAP)"/>
            <person name="Itoh T."/>
            <person name="Tanaka T."/>
            <person name="Barrero R.A."/>
            <person name="Yamasaki C."/>
            <person name="Fujii Y."/>
            <person name="Hilton P.B."/>
            <person name="Antonio B.A."/>
            <person name="Aono H."/>
            <person name="Apweiler R."/>
            <person name="Bruskiewich R."/>
            <person name="Bureau T."/>
            <person name="Burr F."/>
            <person name="Costa de Oliveira A."/>
            <person name="Fuks G."/>
            <person name="Habara T."/>
            <person name="Haberer G."/>
            <person name="Han B."/>
            <person name="Harada E."/>
            <person name="Hiraki A.T."/>
            <person name="Hirochika H."/>
            <person name="Hoen D."/>
            <person name="Hokari H."/>
            <person name="Hosokawa S."/>
            <person name="Hsing Y."/>
            <person name="Ikawa H."/>
            <person name="Ikeo K."/>
            <person name="Imanishi T."/>
            <person name="Ito Y."/>
            <person name="Jaiswal P."/>
            <person name="Kanno M."/>
            <person name="Kawahara Y."/>
            <person name="Kawamura T."/>
            <person name="Kawashima H."/>
            <person name="Khurana J.P."/>
            <person name="Kikuchi S."/>
            <person name="Komatsu S."/>
            <person name="Koyanagi K.O."/>
            <person name="Kubooka H."/>
            <person name="Lieberherr D."/>
            <person name="Lin Y.C."/>
            <person name="Lonsdale D."/>
            <person name="Matsumoto T."/>
            <person name="Matsuya A."/>
            <person name="McCombie W.R."/>
            <person name="Messing J."/>
            <person name="Miyao A."/>
            <person name="Mulder N."/>
            <person name="Nagamura Y."/>
            <person name="Nam J."/>
            <person name="Namiki N."/>
            <person name="Numa H."/>
            <person name="Nurimoto S."/>
            <person name="O'donovan C."/>
            <person name="Ohyanagi H."/>
            <person name="Okido T."/>
            <person name="Oota S."/>
            <person name="Osato N."/>
            <person name="Palmer L.E."/>
            <person name="Quetier F."/>
            <person name="Raghuvanshi S."/>
            <person name="Saichi N."/>
            <person name="Sakai H."/>
            <person name="Sakai Y."/>
            <person name="Sakata K."/>
            <person name="Sakurai T."/>
            <person name="Sato F."/>
            <person name="Sato Y."/>
            <person name="Schoof H."/>
            <person name="Seki M."/>
            <person name="Shibata M."/>
            <person name="Shimizu Y."/>
            <person name="Shinozaki K."/>
            <person name="Shinso Y."/>
            <person name="Singh N.K."/>
            <person name="Smith-White B."/>
            <person name="Takeda J."/>
            <person name="Tanino M."/>
            <person name="Tatusova T."/>
            <person name="Thongjuea S."/>
            <person name="Todokoro F."/>
            <person name="Tsugane M."/>
            <person name="Tyagi A.K."/>
            <person name="Vanavichit A."/>
            <person name="Wang A."/>
            <person name="Wing R.A."/>
            <person name="Yamaguchi K."/>
            <person name="Yamamoto M."/>
            <person name="Yamamoto N."/>
            <person name="Yu Y."/>
            <person name="Zhang H."/>
            <person name="Zhao Q."/>
            <person name="Higo K."/>
            <person name="Burr B."/>
            <person name="Gojobori T."/>
            <person name="Sasaki T."/>
        </authorList>
    </citation>
    <scope>NUCLEOTIDE SEQUENCE</scope>
</reference>
<name>Q6YS96_ORYSJ</name>
<reference evidence="2" key="7">
    <citation type="submission" date="2012-08" db="EMBL/GenBank/DDBJ databases">
        <title>Oryza sativa nipponbare(GA3) genomic DNA, chromosome 7.</title>
        <authorList>
            <consortium name="IRGSP(International Rice Genome Sequencing Project)"/>
        </authorList>
    </citation>
    <scope>NUCLEOTIDE SEQUENCE</scope>
</reference>
<reference evidence="1" key="1">
    <citation type="submission" date="2003-05" db="EMBL/GenBank/DDBJ databases">
        <title>Oryza sativa nipponbare(GA3) genomic DNA, chromosome 7, BAC clone:B1059D01.</title>
        <authorList>
            <person name="Sasaki T."/>
            <person name="Matsumoto T."/>
            <person name="Katayose Y."/>
        </authorList>
    </citation>
    <scope>NUCLEOTIDE SEQUENCE</scope>
</reference>
<dbReference type="EMBL" id="AP008213">
    <property type="protein sequence ID" value="BAF21250.1"/>
    <property type="molecule type" value="Genomic_DNA"/>
</dbReference>
<gene>
    <name evidence="2" type="ordered locus">Os07g0266700</name>
    <name evidence="1" type="ORF">B1059D01.18</name>
</gene>
<dbReference type="KEGG" id="dosa:Os07g0266700"/>
<accession>Q6YS96</accession>
<evidence type="ECO:0000313" key="1">
    <source>
        <dbReference type="EMBL" id="BAC84877.1"/>
    </source>
</evidence>
<protein>
    <submittedName>
        <fullName evidence="2">Os07g0266700 protein</fullName>
    </submittedName>
</protein>
<dbReference type="Proteomes" id="UP000000763">
    <property type="component" value="Chromosome 7"/>
</dbReference>
<reference evidence="2" key="8">
    <citation type="submission" date="2012-08" db="EMBL/GenBank/DDBJ databases">
        <title>The Second Rice Annotation Project Meeting (RAP2).</title>
        <authorList>
            <consortium name="The Rice Annotation Project (RAP)"/>
        </authorList>
    </citation>
    <scope>NUCLEOTIDE SEQUENCE</scope>
</reference>
<reference evidence="2" key="3">
    <citation type="journal article" date="2006" name="Nucleic Acids Res.">
        <title>The Rice Annotation Project Database (RAP-DB): hub for Oryza sativa ssp. japonica genome information.</title>
        <authorList>
            <person name="Ohyanagi H."/>
            <person name="Tanaka T."/>
            <person name="Sakai H."/>
            <person name="Shigemoto Y."/>
            <person name="Yamaguchi K."/>
            <person name="Habara T."/>
            <person name="Fujii Y."/>
            <person name="Antonio B.A."/>
            <person name="Nagamura Y."/>
            <person name="Imanishi T."/>
            <person name="Ikeo K."/>
            <person name="Itoh T."/>
            <person name="Gojobori T."/>
            <person name="Sasaki T."/>
        </authorList>
    </citation>
    <scope>NUCLEOTIDE SEQUENCE</scope>
</reference>
<reference evidence="2 3" key="2">
    <citation type="journal article" date="2005" name="Nature">
        <title>The map-based sequence of the rice genome.</title>
        <authorList>
            <consortium name="International rice genome sequencing project (IRGSP)"/>
            <person name="Matsumoto T."/>
            <person name="Wu J."/>
            <person name="Kanamori H."/>
            <person name="Katayose Y."/>
            <person name="Fujisawa M."/>
            <person name="Namiki N."/>
            <person name="Mizuno H."/>
            <person name="Yamamoto K."/>
            <person name="Antonio B.A."/>
            <person name="Baba T."/>
            <person name="Sakata K."/>
            <person name="Nagamura Y."/>
            <person name="Aoki H."/>
            <person name="Arikawa K."/>
            <person name="Arita K."/>
            <person name="Bito T."/>
            <person name="Chiden Y."/>
            <person name="Fujitsuka N."/>
            <person name="Fukunaka R."/>
            <person name="Hamada M."/>
            <person name="Harada C."/>
            <person name="Hayashi A."/>
            <person name="Hijishita S."/>
            <person name="Honda M."/>
            <person name="Hosokawa S."/>
            <person name="Ichikawa Y."/>
            <person name="Idonuma A."/>
            <person name="Iijima M."/>
            <person name="Ikeda M."/>
            <person name="Ikeno M."/>
            <person name="Ito K."/>
            <person name="Ito S."/>
            <person name="Ito T."/>
            <person name="Ito Y."/>
            <person name="Ito Y."/>
            <person name="Iwabuchi A."/>
            <person name="Kamiya K."/>
            <person name="Karasawa W."/>
            <person name="Kurita K."/>
            <person name="Katagiri S."/>
            <person name="Kikuta A."/>
            <person name="Kobayashi H."/>
            <person name="Kobayashi N."/>
            <person name="Machita K."/>
            <person name="Maehara T."/>
            <person name="Masukawa M."/>
            <person name="Mizubayashi T."/>
            <person name="Mukai Y."/>
            <person name="Nagasaki H."/>
            <person name="Nagata Y."/>
            <person name="Naito S."/>
            <person name="Nakashima M."/>
            <person name="Nakama Y."/>
            <person name="Nakamichi Y."/>
            <person name="Nakamura M."/>
            <person name="Meguro A."/>
            <person name="Negishi M."/>
            <person name="Ohta I."/>
            <person name="Ohta T."/>
            <person name="Okamoto M."/>
            <person name="Ono N."/>
            <person name="Saji S."/>
            <person name="Sakaguchi M."/>
            <person name="Sakai K."/>
            <person name="Shibata M."/>
            <person name="Shimokawa T."/>
            <person name="Song J."/>
            <person name="Takazaki Y."/>
            <person name="Terasawa K."/>
            <person name="Tsugane M."/>
            <person name="Tsuji K."/>
            <person name="Ueda S."/>
            <person name="Waki K."/>
            <person name="Yamagata H."/>
            <person name="Yamamoto M."/>
            <person name="Yamamoto S."/>
            <person name="Yamane H."/>
            <person name="Yoshiki S."/>
            <person name="Yoshihara R."/>
            <person name="Yukawa K."/>
            <person name="Zhong H."/>
            <person name="Yano M."/>
            <person name="Yuan Q."/>
            <person name="Ouyang S."/>
            <person name="Liu J."/>
            <person name="Jones K.M."/>
            <person name="Gansberger K."/>
            <person name="Moffat K."/>
            <person name="Hill J."/>
            <person name="Bera J."/>
            <person name="Fadrosh D."/>
            <person name="Jin S."/>
            <person name="Johri S."/>
            <person name="Kim M."/>
            <person name="Overton L."/>
            <person name="Reardon M."/>
            <person name="Tsitrin T."/>
            <person name="Vuong H."/>
            <person name="Weaver B."/>
            <person name="Ciecko A."/>
            <person name="Tallon L."/>
            <person name="Jackson J."/>
            <person name="Pai G."/>
            <person name="Aken S.V."/>
            <person name="Utterback T."/>
            <person name="Reidmuller S."/>
            <person name="Feldblyum T."/>
            <person name="Hsiao J."/>
            <person name="Zismann V."/>
            <person name="Iobst S."/>
            <person name="de Vazeille A.R."/>
            <person name="Buell C.R."/>
            <person name="Ying K."/>
            <person name="Li Y."/>
            <person name="Lu T."/>
            <person name="Huang Y."/>
            <person name="Zhao Q."/>
            <person name="Feng Q."/>
            <person name="Zhang L."/>
            <person name="Zhu J."/>
            <person name="Weng Q."/>
            <person name="Mu J."/>
            <person name="Lu Y."/>
            <person name="Fan D."/>
            <person name="Liu Y."/>
            <person name="Guan J."/>
            <person name="Zhang Y."/>
            <person name="Yu S."/>
            <person name="Liu X."/>
            <person name="Zhang Y."/>
            <person name="Hong G."/>
            <person name="Han B."/>
            <person name="Choisne N."/>
            <person name="Demange N."/>
            <person name="Orjeda G."/>
            <person name="Samain S."/>
            <person name="Cattolico L."/>
            <person name="Pelletier E."/>
            <person name="Couloux A."/>
            <person name="Segurens B."/>
            <person name="Wincker P."/>
            <person name="D'Hont A."/>
            <person name="Scarpelli C."/>
            <person name="Weissenbach J."/>
            <person name="Salanoubat M."/>
            <person name="Quetier F."/>
            <person name="Yu Y."/>
            <person name="Kim H.R."/>
            <person name="Rambo T."/>
            <person name="Currie J."/>
            <person name="Collura K."/>
            <person name="Luo M."/>
            <person name="Yang T."/>
            <person name="Ammiraju J.S.S."/>
            <person name="Engler F."/>
            <person name="Soderlund C."/>
            <person name="Wing R.A."/>
            <person name="Palmer L.E."/>
            <person name="de la Bastide M."/>
            <person name="Spiegel L."/>
            <person name="Nascimento L."/>
            <person name="Zutavern T."/>
            <person name="O'Shaughnessy A."/>
            <person name="Dike S."/>
            <person name="Dedhia N."/>
            <person name="Preston R."/>
            <person name="Balija V."/>
            <person name="McCombie W.R."/>
            <person name="Chow T."/>
            <person name="Chen H."/>
            <person name="Chung M."/>
            <person name="Chen C."/>
            <person name="Shaw J."/>
            <person name="Wu H."/>
            <person name="Hsiao K."/>
            <person name="Chao Y."/>
            <person name="Chu M."/>
            <person name="Cheng C."/>
            <person name="Hour A."/>
            <person name="Lee P."/>
            <person name="Lin S."/>
            <person name="Lin Y."/>
            <person name="Liou J."/>
            <person name="Liu S."/>
            <person name="Hsing Y."/>
            <person name="Raghuvanshi S."/>
            <person name="Mohanty A."/>
            <person name="Bharti A.K."/>
            <person name="Gaur A."/>
            <person name="Gupta V."/>
            <person name="Kumar D."/>
            <person name="Ravi V."/>
            <person name="Vij S."/>
            <person name="Kapur A."/>
            <person name="Khurana P."/>
            <person name="Khurana P."/>
            <person name="Khurana J.P."/>
            <person name="Tyagi A.K."/>
            <person name="Gaikwad K."/>
            <person name="Singh A."/>
            <person name="Dalal V."/>
            <person name="Srivastava S."/>
            <person name="Dixit A."/>
            <person name="Pal A.K."/>
            <person name="Ghazi I.A."/>
            <person name="Yadav M."/>
            <person name="Pandit A."/>
            <person name="Bhargava A."/>
            <person name="Sureshbabu K."/>
            <person name="Batra K."/>
            <person name="Sharma T.R."/>
            <person name="Mohapatra T."/>
            <person name="Singh N.K."/>
            <person name="Messing J."/>
            <person name="Nelson A.B."/>
            <person name="Fuks G."/>
            <person name="Kavchok S."/>
            <person name="Keizer G."/>
            <person name="Linton E."/>
            <person name="Llaca V."/>
            <person name="Song R."/>
            <person name="Tanyolac B."/>
            <person name="Young S."/>
            <person name="Ho-Il K."/>
            <person name="Hahn J.H."/>
            <person name="Sangsakoo G."/>
            <person name="Vanavichit A."/>
            <person name="de Mattos Luiz.A.T."/>
            <person name="Zimmer P.D."/>
            <person name="Malone G."/>
            <person name="Dellagostin O."/>
            <person name="de Oliveira A.C."/>
            <person name="Bevan M."/>
            <person name="Bancroft I."/>
            <person name="Minx P."/>
            <person name="Cordum H."/>
            <person name="Wilson R."/>
            <person name="Cheng Z."/>
            <person name="Jin W."/>
            <person name="Jiang J."/>
            <person name="Leong S.A."/>
            <person name="Iwama H."/>
            <person name="Gojobori T."/>
            <person name="Itoh T."/>
            <person name="Niimura Y."/>
            <person name="Fujii Y."/>
            <person name="Habara T."/>
            <person name="Sakai H."/>
            <person name="Sato Y."/>
            <person name="Wilson G."/>
            <person name="Kumar K."/>
            <person name="McCouch S."/>
            <person name="Juretic N."/>
            <person name="Hoen D."/>
            <person name="Wright S."/>
            <person name="Bruskiewich R."/>
            <person name="Bureau T."/>
            <person name="Miyao A."/>
            <person name="Hirochika H."/>
            <person name="Nishikawa T."/>
            <person name="Kadowaki K."/>
            <person name="Sugiura M."/>
            <person name="Burr B."/>
            <person name="Sasaki T."/>
        </authorList>
    </citation>
    <scope>NUCLEOTIDE SEQUENCE [LARGE SCALE GENOMIC DNA]</scope>
    <source>
        <strain evidence="3">cv. Nipponbare</strain>
    </source>
</reference>
<dbReference type="EMBL" id="AP006465">
    <property type="protein sequence ID" value="BAC84877.1"/>
    <property type="molecule type" value="Genomic_DNA"/>
</dbReference>
<proteinExistence type="predicted"/>
<reference evidence="2" key="5">
    <citation type="journal article" date="2008" name="Nucleic Acids Res.">
        <title>The Rice Annotation Project Database (RAP-DB): 2008 update.</title>
        <authorList>
            <consortium name="The Rice Annotation Project (RAP)"/>
            <person name="Tanaka T."/>
            <person name="Antonio B.A."/>
            <person name="Kikuchi S."/>
            <person name="Matsumoto T."/>
            <person name="Nagamura Y."/>
            <person name="Numa H."/>
            <person name="Sakai H."/>
            <person name="Wu J."/>
            <person name="Itoh T."/>
            <person name="Sasaki T."/>
            <person name="Aono R."/>
            <person name="Fujii Y."/>
            <person name="Habara T."/>
            <person name="Harada E."/>
            <person name="Kanno M."/>
            <person name="Kawahara Y."/>
            <person name="Kawashima H."/>
            <person name="Kubooka H."/>
            <person name="Matsuya A."/>
            <person name="Nakaoka H."/>
            <person name="Saichi N."/>
            <person name="Sanbonmatsu R."/>
            <person name="Sato Y."/>
            <person name="Shinso Y."/>
            <person name="Suzuki M."/>
            <person name="Takeda J."/>
            <person name="Tanino M."/>
            <person name="Todokoro F."/>
            <person name="Yamaguchi K."/>
            <person name="Yamamoto N."/>
            <person name="Yamasaki C."/>
            <person name="Imanishi T."/>
            <person name="Okido T."/>
            <person name="Tada M."/>
            <person name="Ikeo K."/>
            <person name="Tateno Y."/>
            <person name="Gojobori T."/>
            <person name="Lin Y.C."/>
            <person name="Wei F.J."/>
            <person name="Hsing Y.I."/>
            <person name="Zhao Q."/>
            <person name="Han B."/>
            <person name="Kramer M.R."/>
            <person name="McCombie R.W."/>
            <person name="Lonsdale D."/>
            <person name="O'Donovan C.C."/>
            <person name="Whitfield E.J."/>
            <person name="Apweiler R."/>
            <person name="Koyanagi K.O."/>
            <person name="Khurana J.P."/>
            <person name="Raghuvanshi S."/>
            <person name="Singh N.K."/>
            <person name="Tyagi A.K."/>
            <person name="Haberer G."/>
            <person name="Fujisawa M."/>
            <person name="Hosokawa S."/>
            <person name="Ito Y."/>
            <person name="Ikawa H."/>
            <person name="Shibata M."/>
            <person name="Yamamoto M."/>
            <person name="Bruskiewich R.M."/>
            <person name="Hoen D.R."/>
            <person name="Bureau TE."/>
            <person name="Namiki N."/>
            <person name="Ohyanagi H."/>
            <person name="Sakai Y."/>
            <person name="Nobushima S."/>
            <person name="Sakata K."/>
            <person name="Barrero R.A."/>
            <person name="Sato Y."/>
            <person name="Souvorov A."/>
            <person name="Smith-White B."/>
            <person name="Tatusova T."/>
            <person name="An S."/>
            <person name="An G."/>
            <person name="OOta S."/>
            <person name="Fuks G."/>
            <person name="Messing J."/>
            <person name="Christie K.R."/>
            <person name="Lieberherr D."/>
            <person name="Kim H."/>
            <person name="Zuccolo A."/>
            <person name="Wing R.A."/>
            <person name="Nobuta K."/>
            <person name="Green P.J."/>
            <person name="Lu C."/>
            <person name="Meyers BC."/>
            <person name="Chaparro C."/>
            <person name="Piegu B."/>
            <person name="Panaud O."/>
            <person name="Echeverria M."/>
        </authorList>
    </citation>
    <scope>NUCLEOTIDE SEQUENCE</scope>
</reference>
<sequence length="107" mass="12351">MGKFVSSRRWFCRVVWPVAFVKFWFSGKTSQLRMLPGWRWMIFGPGTQIFSLRTSCFSREGEMSCGDFNTSAAAAGLLAPMRDGKLFRFPFGLEFVMEFVSFYLLVC</sequence>
<evidence type="ECO:0000313" key="2">
    <source>
        <dbReference type="EMBL" id="BAF21250.1"/>
    </source>
</evidence>